<reference evidence="2" key="1">
    <citation type="journal article" date="2019" name="Int. J. Syst. Evol. Microbiol.">
        <title>The Global Catalogue of Microorganisms (GCM) 10K type strain sequencing project: providing services to taxonomists for standard genome sequencing and annotation.</title>
        <authorList>
            <consortium name="The Broad Institute Genomics Platform"/>
            <consortium name="The Broad Institute Genome Sequencing Center for Infectious Disease"/>
            <person name="Wu L."/>
            <person name="Ma J."/>
        </authorList>
    </citation>
    <scope>NUCLEOTIDE SEQUENCE [LARGE SCALE GENOMIC DNA]</scope>
    <source>
        <strain evidence="2">KCTC 23299</strain>
    </source>
</reference>
<keyword evidence="2" id="KW-1185">Reference proteome</keyword>
<name>A0ABW6A2E3_9BACT</name>
<dbReference type="PANTHER" id="PTHR48098:SF6">
    <property type="entry name" value="FERRI-BACILLIBACTIN ESTERASE BESA"/>
    <property type="match status" value="1"/>
</dbReference>
<dbReference type="EMBL" id="JBHUOZ010000001">
    <property type="protein sequence ID" value="MFD2919209.1"/>
    <property type="molecule type" value="Genomic_DNA"/>
</dbReference>
<dbReference type="SUPFAM" id="SSF53474">
    <property type="entry name" value="alpha/beta-Hydrolases"/>
    <property type="match status" value="1"/>
</dbReference>
<dbReference type="GO" id="GO:0016787">
    <property type="term" value="F:hydrolase activity"/>
    <property type="evidence" value="ECO:0007669"/>
    <property type="project" value="UniProtKB-KW"/>
</dbReference>
<protein>
    <submittedName>
        <fullName evidence="1">Alpha/beta hydrolase</fullName>
    </submittedName>
</protein>
<proteinExistence type="predicted"/>
<gene>
    <name evidence="1" type="ORF">ACFS6H_05745</name>
</gene>
<dbReference type="Gene3D" id="3.40.50.1820">
    <property type="entry name" value="alpha/beta hydrolase"/>
    <property type="match status" value="1"/>
</dbReference>
<dbReference type="InterPro" id="IPR000801">
    <property type="entry name" value="Esterase-like"/>
</dbReference>
<organism evidence="1 2">
    <name type="scientific">Terrimonas rubra</name>
    <dbReference type="NCBI Taxonomy" id="1035890"/>
    <lineage>
        <taxon>Bacteria</taxon>
        <taxon>Pseudomonadati</taxon>
        <taxon>Bacteroidota</taxon>
        <taxon>Chitinophagia</taxon>
        <taxon>Chitinophagales</taxon>
        <taxon>Chitinophagaceae</taxon>
        <taxon>Terrimonas</taxon>
    </lineage>
</organism>
<evidence type="ECO:0000313" key="2">
    <source>
        <dbReference type="Proteomes" id="UP001597511"/>
    </source>
</evidence>
<dbReference type="PANTHER" id="PTHR48098">
    <property type="entry name" value="ENTEROCHELIN ESTERASE-RELATED"/>
    <property type="match status" value="1"/>
</dbReference>
<keyword evidence="1" id="KW-0378">Hydrolase</keyword>
<dbReference type="Proteomes" id="UP001597511">
    <property type="component" value="Unassembled WGS sequence"/>
</dbReference>
<accession>A0ABW6A2E3</accession>
<dbReference type="InterPro" id="IPR029058">
    <property type="entry name" value="AB_hydrolase_fold"/>
</dbReference>
<evidence type="ECO:0000313" key="1">
    <source>
        <dbReference type="EMBL" id="MFD2919209.1"/>
    </source>
</evidence>
<dbReference type="RefSeq" id="WP_386096174.1">
    <property type="nucleotide sequence ID" value="NZ_JBHUOZ010000001.1"/>
</dbReference>
<dbReference type="InterPro" id="IPR050583">
    <property type="entry name" value="Mycobacterial_A85_antigen"/>
</dbReference>
<sequence length="272" mass="30820">MQPELVTGTLVERVEMESAFLKRTVVVDFFLPKNVADPSDISLLLINDGQDMKKLGLEEMLNGLYESKTIKPLLCVAIHTCEDRKMEYGVASQPDYLGRGAKAGLYTRYVLEELLPYIQTTYVLPTVHERGYAGFSLGAVSALDIAWNHPGLFTKVGIFSGSLWWRSIDQTDPAYDDHQHRIVHQLIKNSPKVPGMQFFFQCGNLDETMDRNNNGIIDSIDDTLDLMDALYKKGYTDQDVVYMELPDGRHDVASWARAMPEFLKWGWGVKSM</sequence>
<comment type="caution">
    <text evidence="1">The sequence shown here is derived from an EMBL/GenBank/DDBJ whole genome shotgun (WGS) entry which is preliminary data.</text>
</comment>
<dbReference type="Pfam" id="PF00756">
    <property type="entry name" value="Esterase"/>
    <property type="match status" value="1"/>
</dbReference>